<organism evidence="1 2">
    <name type="scientific">Rhizoclosmatium globosum</name>
    <dbReference type="NCBI Taxonomy" id="329046"/>
    <lineage>
        <taxon>Eukaryota</taxon>
        <taxon>Fungi</taxon>
        <taxon>Fungi incertae sedis</taxon>
        <taxon>Chytridiomycota</taxon>
        <taxon>Chytridiomycota incertae sedis</taxon>
        <taxon>Chytridiomycetes</taxon>
        <taxon>Chytridiales</taxon>
        <taxon>Chytriomycetaceae</taxon>
        <taxon>Rhizoclosmatium</taxon>
    </lineage>
</organism>
<dbReference type="Proteomes" id="UP000193642">
    <property type="component" value="Unassembled WGS sequence"/>
</dbReference>
<protein>
    <submittedName>
        <fullName evidence="1">Uncharacterized protein</fullName>
    </submittedName>
</protein>
<dbReference type="EMBL" id="MCGO01000155">
    <property type="protein sequence ID" value="ORY23758.1"/>
    <property type="molecule type" value="Genomic_DNA"/>
</dbReference>
<dbReference type="AlphaFoldDB" id="A0A1Y2AMF9"/>
<gene>
    <name evidence="1" type="ORF">BCR33DRAFT_796274</name>
</gene>
<evidence type="ECO:0000313" key="2">
    <source>
        <dbReference type="Proteomes" id="UP000193642"/>
    </source>
</evidence>
<sequence>MDSAAEMVVNRINNDSSVLPNTLINILRVESWDGRSGKTSGVPNGVGTGAPVGLTLATKYPEVIGALGETAGSRSKIFRHSVTK</sequence>
<proteinExistence type="predicted"/>
<comment type="caution">
    <text evidence="1">The sequence shown here is derived from an EMBL/GenBank/DDBJ whole genome shotgun (WGS) entry which is preliminary data.</text>
</comment>
<name>A0A1Y2AMF9_9FUNG</name>
<evidence type="ECO:0000313" key="1">
    <source>
        <dbReference type="EMBL" id="ORY23758.1"/>
    </source>
</evidence>
<dbReference type="OrthoDB" id="10460733at2759"/>
<reference evidence="1 2" key="1">
    <citation type="submission" date="2016-07" db="EMBL/GenBank/DDBJ databases">
        <title>Pervasive Adenine N6-methylation of Active Genes in Fungi.</title>
        <authorList>
            <consortium name="DOE Joint Genome Institute"/>
            <person name="Mondo S.J."/>
            <person name="Dannebaum R.O."/>
            <person name="Kuo R.C."/>
            <person name="Labutti K."/>
            <person name="Haridas S."/>
            <person name="Kuo A."/>
            <person name="Salamov A."/>
            <person name="Ahrendt S.R."/>
            <person name="Lipzen A."/>
            <person name="Sullivan W."/>
            <person name="Andreopoulos W.B."/>
            <person name="Clum A."/>
            <person name="Lindquist E."/>
            <person name="Daum C."/>
            <person name="Ramamoorthy G.K."/>
            <person name="Gryganskyi A."/>
            <person name="Culley D."/>
            <person name="Magnuson J.K."/>
            <person name="James T.Y."/>
            <person name="O'Malley M.A."/>
            <person name="Stajich J.E."/>
            <person name="Spatafora J.W."/>
            <person name="Visel A."/>
            <person name="Grigoriev I.V."/>
        </authorList>
    </citation>
    <scope>NUCLEOTIDE SEQUENCE [LARGE SCALE GENOMIC DNA]</scope>
    <source>
        <strain evidence="1 2">JEL800</strain>
    </source>
</reference>
<keyword evidence="2" id="KW-1185">Reference proteome</keyword>
<accession>A0A1Y2AMF9</accession>